<evidence type="ECO:0000313" key="6">
    <source>
        <dbReference type="Proteomes" id="UP000555407"/>
    </source>
</evidence>
<dbReference type="Gene3D" id="3.40.50.2300">
    <property type="match status" value="2"/>
</dbReference>
<sequence>MTGSAAGRGMMATPSIKEVARRAGVSVGTVSNFLNRPSIVAPATRKRVQESIDALGFVRNEAARHLRAGKSRTVGLVVLDVSNPFFTNLAEGAESLAYEHDTVVMLCNSKTDPVREGHHLDQLEQQRVMGILITPFDSSDPRLTALVDRGTPVVLVDRTADRGLCSVSVDDQLGGRLAGNHLIESGHRRIAFVGGPFTMQQVADRRAGITATAEETGGVDLQHYEVDVMGVVEGRAIGERIAALPARLRPTAAFLANDLLALGFLQGMAVAGLRVPRDMAIVGYDDIDFARAAAVPLSSVRQPAELLGRSAMELLQEEVEAAERHKHRQVIFQPDLIVRESSYYQRRR</sequence>
<dbReference type="CDD" id="cd01392">
    <property type="entry name" value="HTH_LacI"/>
    <property type="match status" value="1"/>
</dbReference>
<evidence type="ECO:0000256" key="2">
    <source>
        <dbReference type="ARBA" id="ARBA00023125"/>
    </source>
</evidence>
<organism evidence="5 6">
    <name type="scientific">Kribbella shirazensis</name>
    <dbReference type="NCBI Taxonomy" id="1105143"/>
    <lineage>
        <taxon>Bacteria</taxon>
        <taxon>Bacillati</taxon>
        <taxon>Actinomycetota</taxon>
        <taxon>Actinomycetes</taxon>
        <taxon>Propionibacteriales</taxon>
        <taxon>Kribbellaceae</taxon>
        <taxon>Kribbella</taxon>
    </lineage>
</organism>
<dbReference type="RefSeq" id="WP_238350427.1">
    <property type="nucleotide sequence ID" value="NZ_JAASRO010000001.1"/>
</dbReference>
<dbReference type="AlphaFoldDB" id="A0A7X5VDT5"/>
<comment type="caution">
    <text evidence="5">The sequence shown here is derived from an EMBL/GenBank/DDBJ whole genome shotgun (WGS) entry which is preliminary data.</text>
</comment>
<dbReference type="Pfam" id="PF00356">
    <property type="entry name" value="LacI"/>
    <property type="match status" value="1"/>
</dbReference>
<dbReference type="PANTHER" id="PTHR30146:SF109">
    <property type="entry name" value="HTH-TYPE TRANSCRIPTIONAL REGULATOR GALS"/>
    <property type="match status" value="1"/>
</dbReference>
<accession>A0A7X5VDT5</accession>
<dbReference type="SMART" id="SM00354">
    <property type="entry name" value="HTH_LACI"/>
    <property type="match status" value="1"/>
</dbReference>
<dbReference type="Proteomes" id="UP000555407">
    <property type="component" value="Unassembled WGS sequence"/>
</dbReference>
<dbReference type="CDD" id="cd06293">
    <property type="entry name" value="PBP1_LacI-like"/>
    <property type="match status" value="1"/>
</dbReference>
<protein>
    <submittedName>
        <fullName evidence="5">LacI family transcriptional regulator</fullName>
    </submittedName>
</protein>
<evidence type="ECO:0000256" key="3">
    <source>
        <dbReference type="ARBA" id="ARBA00023163"/>
    </source>
</evidence>
<dbReference type="PANTHER" id="PTHR30146">
    <property type="entry name" value="LACI-RELATED TRANSCRIPTIONAL REPRESSOR"/>
    <property type="match status" value="1"/>
</dbReference>
<proteinExistence type="predicted"/>
<keyword evidence="6" id="KW-1185">Reference proteome</keyword>
<keyword evidence="1" id="KW-0805">Transcription regulation</keyword>
<dbReference type="GO" id="GO:0003700">
    <property type="term" value="F:DNA-binding transcription factor activity"/>
    <property type="evidence" value="ECO:0007669"/>
    <property type="project" value="TreeGrafter"/>
</dbReference>
<dbReference type="SUPFAM" id="SSF47413">
    <property type="entry name" value="lambda repressor-like DNA-binding domains"/>
    <property type="match status" value="1"/>
</dbReference>
<dbReference type="GO" id="GO:0000976">
    <property type="term" value="F:transcription cis-regulatory region binding"/>
    <property type="evidence" value="ECO:0007669"/>
    <property type="project" value="TreeGrafter"/>
</dbReference>
<dbReference type="InterPro" id="IPR028082">
    <property type="entry name" value="Peripla_BP_I"/>
</dbReference>
<dbReference type="InterPro" id="IPR000843">
    <property type="entry name" value="HTH_LacI"/>
</dbReference>
<dbReference type="EMBL" id="JAASRO010000001">
    <property type="protein sequence ID" value="NIK58672.1"/>
    <property type="molecule type" value="Genomic_DNA"/>
</dbReference>
<dbReference type="InterPro" id="IPR046335">
    <property type="entry name" value="LacI/GalR-like_sensor"/>
</dbReference>
<dbReference type="SUPFAM" id="SSF53822">
    <property type="entry name" value="Periplasmic binding protein-like I"/>
    <property type="match status" value="1"/>
</dbReference>
<dbReference type="InterPro" id="IPR010982">
    <property type="entry name" value="Lambda_DNA-bd_dom_sf"/>
</dbReference>
<evidence type="ECO:0000256" key="1">
    <source>
        <dbReference type="ARBA" id="ARBA00023015"/>
    </source>
</evidence>
<evidence type="ECO:0000259" key="4">
    <source>
        <dbReference type="PROSITE" id="PS50932"/>
    </source>
</evidence>
<dbReference type="Gene3D" id="1.10.260.40">
    <property type="entry name" value="lambda repressor-like DNA-binding domains"/>
    <property type="match status" value="1"/>
</dbReference>
<dbReference type="Pfam" id="PF13377">
    <property type="entry name" value="Peripla_BP_3"/>
    <property type="match status" value="1"/>
</dbReference>
<feature type="domain" description="HTH lacI-type" evidence="4">
    <location>
        <begin position="14"/>
        <end position="68"/>
    </location>
</feature>
<keyword evidence="3" id="KW-0804">Transcription</keyword>
<dbReference type="PROSITE" id="PS00356">
    <property type="entry name" value="HTH_LACI_1"/>
    <property type="match status" value="1"/>
</dbReference>
<gene>
    <name evidence="5" type="ORF">BJY22_004389</name>
</gene>
<keyword evidence="2" id="KW-0238">DNA-binding</keyword>
<reference evidence="5 6" key="1">
    <citation type="submission" date="2020-03" db="EMBL/GenBank/DDBJ databases">
        <title>Sequencing the genomes of 1000 actinobacteria strains.</title>
        <authorList>
            <person name="Klenk H.-P."/>
        </authorList>
    </citation>
    <scope>NUCLEOTIDE SEQUENCE [LARGE SCALE GENOMIC DNA]</scope>
    <source>
        <strain evidence="5 6">DSM 45490</strain>
    </source>
</reference>
<dbReference type="PROSITE" id="PS50932">
    <property type="entry name" value="HTH_LACI_2"/>
    <property type="match status" value="1"/>
</dbReference>
<name>A0A7X5VDT5_9ACTN</name>
<evidence type="ECO:0000313" key="5">
    <source>
        <dbReference type="EMBL" id="NIK58672.1"/>
    </source>
</evidence>